<dbReference type="GO" id="GO:0007032">
    <property type="term" value="P:endosome organization"/>
    <property type="evidence" value="ECO:0007669"/>
    <property type="project" value="TreeGrafter"/>
</dbReference>
<dbReference type="PROSITE" id="PS50135">
    <property type="entry name" value="ZF_ZZ_2"/>
    <property type="match status" value="1"/>
</dbReference>
<dbReference type="GO" id="GO:0000423">
    <property type="term" value="P:mitophagy"/>
    <property type="evidence" value="ECO:0007669"/>
    <property type="project" value="TreeGrafter"/>
</dbReference>
<dbReference type="Gene3D" id="1.10.8.10">
    <property type="entry name" value="DNA helicase RuvA subunit, C-terminal domain"/>
    <property type="match status" value="1"/>
</dbReference>
<dbReference type="SUPFAM" id="SSF46934">
    <property type="entry name" value="UBA-like"/>
    <property type="match status" value="1"/>
</dbReference>
<feature type="domain" description="ZZ-type" evidence="5">
    <location>
        <begin position="92"/>
        <end position="142"/>
    </location>
</feature>
<dbReference type="GO" id="GO:0005080">
    <property type="term" value="F:protein kinase C binding"/>
    <property type="evidence" value="ECO:0007669"/>
    <property type="project" value="TreeGrafter"/>
</dbReference>
<keyword evidence="8" id="KW-1185">Reference proteome</keyword>
<evidence type="ECO:0000313" key="7">
    <source>
        <dbReference type="EMBL" id="GAU87810.1"/>
    </source>
</evidence>
<dbReference type="PROSITE" id="PS01357">
    <property type="entry name" value="ZF_ZZ_1"/>
    <property type="match status" value="1"/>
</dbReference>
<dbReference type="InterPro" id="IPR009060">
    <property type="entry name" value="UBA-like_sf"/>
</dbReference>
<dbReference type="SMART" id="SM00291">
    <property type="entry name" value="ZnF_ZZ"/>
    <property type="match status" value="1"/>
</dbReference>
<sequence>MTSQVKLFVEDDQEIRRFNLDASATFSTLYQRVKDITGKDAFRMFWKDSEDDMVVLGSDDELQAARQMSPKDLLRVYVKAAKKAPVDDKKIHKMVTCDGCEGQVAGTRYKCMECPDYDLCEECEAKGKHSEHDMMAIRTPRQHGHPGRFVGLPGFQPGFGGAQGPCGGMGGRRRMGNLGMGCHGPRQGSFHRRGGPTGPGMPPPPYGAPFMGDQTVEMDIDVNRPVGEIIAQVSQRVMEALKINNGEAEVQKEKEAETGQATTTTQEDNVAEHVVVASTTAVADAVNVVAEAVQNFVADLNKNEIKIEIKAENKAESDGEWTHLEAEAPADGEIFEMKTEKSSDTVSVAGSTASETEAKNARIESALKAMEEMGFTNEGNLLRRLLENYNGDVARVLDSIK</sequence>
<dbReference type="GO" id="GO:0070530">
    <property type="term" value="F:K63-linked polyubiquitin modification-dependent protein binding"/>
    <property type="evidence" value="ECO:0007669"/>
    <property type="project" value="TreeGrafter"/>
</dbReference>
<dbReference type="SMART" id="SM00666">
    <property type="entry name" value="PB1"/>
    <property type="match status" value="1"/>
</dbReference>
<evidence type="ECO:0000313" key="8">
    <source>
        <dbReference type="Proteomes" id="UP000186922"/>
    </source>
</evidence>
<name>A0A1D1UH17_RAMVA</name>
<keyword evidence="1" id="KW-0479">Metal-binding</keyword>
<dbReference type="FunFam" id="3.30.60.90:FF:000016">
    <property type="entry name" value="Refractory to sigma P"/>
    <property type="match status" value="1"/>
</dbReference>
<dbReference type="OrthoDB" id="441278at2759"/>
<dbReference type="EMBL" id="BDGG01000001">
    <property type="protein sequence ID" value="GAU87810.1"/>
    <property type="molecule type" value="Genomic_DNA"/>
</dbReference>
<protein>
    <recommendedName>
        <fullName evidence="9">ZZ-type domain-containing protein</fullName>
    </recommendedName>
</protein>
<evidence type="ECO:0008006" key="9">
    <source>
        <dbReference type="Google" id="ProtNLM"/>
    </source>
</evidence>
<keyword evidence="2 4" id="KW-0863">Zinc-finger</keyword>
<dbReference type="InterPro" id="IPR053793">
    <property type="entry name" value="PB1-like"/>
</dbReference>
<dbReference type="SUPFAM" id="SSF54277">
    <property type="entry name" value="CAD &amp; PB1 domains"/>
    <property type="match status" value="1"/>
</dbReference>
<reference evidence="7 8" key="1">
    <citation type="journal article" date="2016" name="Nat. Commun.">
        <title>Extremotolerant tardigrade genome and improved radiotolerance of human cultured cells by tardigrade-unique protein.</title>
        <authorList>
            <person name="Hashimoto T."/>
            <person name="Horikawa D.D."/>
            <person name="Saito Y."/>
            <person name="Kuwahara H."/>
            <person name="Kozuka-Hata H."/>
            <person name="Shin-I T."/>
            <person name="Minakuchi Y."/>
            <person name="Ohishi K."/>
            <person name="Motoyama A."/>
            <person name="Aizu T."/>
            <person name="Enomoto A."/>
            <person name="Kondo K."/>
            <person name="Tanaka S."/>
            <person name="Hara Y."/>
            <person name="Koshikawa S."/>
            <person name="Sagara H."/>
            <person name="Miura T."/>
            <person name="Yokobori S."/>
            <person name="Miyagawa K."/>
            <person name="Suzuki Y."/>
            <person name="Kubo T."/>
            <person name="Oyama M."/>
            <person name="Kohara Y."/>
            <person name="Fujiyama A."/>
            <person name="Arakawa K."/>
            <person name="Katayama T."/>
            <person name="Toyoda A."/>
            <person name="Kunieda T."/>
        </authorList>
    </citation>
    <scope>NUCLEOTIDE SEQUENCE [LARGE SCALE GENOMIC DNA]</scope>
    <source>
        <strain evidence="7 8">YOKOZUNA-1</strain>
    </source>
</reference>
<keyword evidence="3" id="KW-0862">Zinc</keyword>
<dbReference type="SUPFAM" id="SSF57850">
    <property type="entry name" value="RING/U-box"/>
    <property type="match status" value="1"/>
</dbReference>
<dbReference type="InterPro" id="IPR000270">
    <property type="entry name" value="PB1_dom"/>
</dbReference>
<dbReference type="InterPro" id="IPR043145">
    <property type="entry name" value="Znf_ZZ_sf"/>
</dbReference>
<evidence type="ECO:0000259" key="5">
    <source>
        <dbReference type="PROSITE" id="PS50135"/>
    </source>
</evidence>
<dbReference type="CDD" id="cd02340">
    <property type="entry name" value="ZZ_NBR1_like"/>
    <property type="match status" value="1"/>
</dbReference>
<dbReference type="PANTHER" id="PTHR15090">
    <property type="entry name" value="SEQUESTOSOME 1-RELATED"/>
    <property type="match status" value="1"/>
</dbReference>
<dbReference type="PROSITE" id="PS51745">
    <property type="entry name" value="PB1"/>
    <property type="match status" value="1"/>
</dbReference>
<comment type="caution">
    <text evidence="7">The sequence shown here is derived from an EMBL/GenBank/DDBJ whole genome shotgun (WGS) entry which is preliminary data.</text>
</comment>
<dbReference type="InterPro" id="IPR052260">
    <property type="entry name" value="Autophagy_Rcpt_SigReg"/>
</dbReference>
<evidence type="ECO:0000256" key="3">
    <source>
        <dbReference type="ARBA" id="ARBA00022833"/>
    </source>
</evidence>
<dbReference type="GO" id="GO:0016235">
    <property type="term" value="C:aggresome"/>
    <property type="evidence" value="ECO:0007669"/>
    <property type="project" value="TreeGrafter"/>
</dbReference>
<evidence type="ECO:0000256" key="4">
    <source>
        <dbReference type="PROSITE-ProRule" id="PRU00228"/>
    </source>
</evidence>
<dbReference type="InterPro" id="IPR000433">
    <property type="entry name" value="Znf_ZZ"/>
</dbReference>
<dbReference type="Proteomes" id="UP000186922">
    <property type="component" value="Unassembled WGS sequence"/>
</dbReference>
<dbReference type="STRING" id="947166.A0A1D1UH17"/>
<dbReference type="GO" id="GO:0008270">
    <property type="term" value="F:zinc ion binding"/>
    <property type="evidence" value="ECO:0007669"/>
    <property type="project" value="UniProtKB-KW"/>
</dbReference>
<evidence type="ECO:0000256" key="1">
    <source>
        <dbReference type="ARBA" id="ARBA00022723"/>
    </source>
</evidence>
<dbReference type="PANTHER" id="PTHR15090:SF0">
    <property type="entry name" value="SEQUESTOSOME-1"/>
    <property type="match status" value="1"/>
</dbReference>
<dbReference type="Pfam" id="PF00569">
    <property type="entry name" value="ZZ"/>
    <property type="match status" value="1"/>
</dbReference>
<dbReference type="Gene3D" id="3.10.20.90">
    <property type="entry name" value="Phosphatidylinositol 3-kinase Catalytic Subunit, Chain A, domain 1"/>
    <property type="match status" value="1"/>
</dbReference>
<proteinExistence type="predicted"/>
<gene>
    <name evidence="7" type="primary">RvY_00608-1</name>
    <name evidence="7" type="synonym">RvY_00608.1</name>
    <name evidence="7" type="ORF">RvY_00608</name>
</gene>
<dbReference type="GO" id="GO:0044753">
    <property type="term" value="C:amphisome"/>
    <property type="evidence" value="ECO:0007669"/>
    <property type="project" value="TreeGrafter"/>
</dbReference>
<feature type="domain" description="PB1" evidence="6">
    <location>
        <begin position="2"/>
        <end position="81"/>
    </location>
</feature>
<dbReference type="GO" id="GO:0035973">
    <property type="term" value="P:aggrephagy"/>
    <property type="evidence" value="ECO:0007669"/>
    <property type="project" value="TreeGrafter"/>
</dbReference>
<evidence type="ECO:0000259" key="6">
    <source>
        <dbReference type="PROSITE" id="PS51745"/>
    </source>
</evidence>
<dbReference type="AlphaFoldDB" id="A0A1D1UH17"/>
<organism evidence="7 8">
    <name type="scientific">Ramazzottius varieornatus</name>
    <name type="common">Water bear</name>
    <name type="synonym">Tardigrade</name>
    <dbReference type="NCBI Taxonomy" id="947166"/>
    <lineage>
        <taxon>Eukaryota</taxon>
        <taxon>Metazoa</taxon>
        <taxon>Ecdysozoa</taxon>
        <taxon>Tardigrada</taxon>
        <taxon>Eutardigrada</taxon>
        <taxon>Parachela</taxon>
        <taxon>Hypsibioidea</taxon>
        <taxon>Ramazzottiidae</taxon>
        <taxon>Ramazzottius</taxon>
    </lineage>
</organism>
<accession>A0A1D1UH17</accession>
<evidence type="ECO:0000256" key="2">
    <source>
        <dbReference type="ARBA" id="ARBA00022771"/>
    </source>
</evidence>
<dbReference type="Gene3D" id="3.30.60.90">
    <property type="match status" value="1"/>
</dbReference>
<dbReference type="Pfam" id="PF00564">
    <property type="entry name" value="PB1"/>
    <property type="match status" value="1"/>
</dbReference>